<reference evidence="2" key="1">
    <citation type="submission" date="2016-10" db="EMBL/GenBank/DDBJ databases">
        <authorList>
            <person name="Varghese N."/>
            <person name="Submissions S."/>
        </authorList>
    </citation>
    <scope>NUCLEOTIDE SEQUENCE [LARGE SCALE GENOMIC DNA]</scope>
    <source>
        <strain evidence="2">DSM 25055</strain>
    </source>
</reference>
<dbReference type="EMBL" id="FOFD01000001">
    <property type="protein sequence ID" value="SEP70330.1"/>
    <property type="molecule type" value="Genomic_DNA"/>
</dbReference>
<keyword evidence="2" id="KW-1185">Reference proteome</keyword>
<dbReference type="AlphaFoldDB" id="A0A1H9A0Y6"/>
<dbReference type="Proteomes" id="UP000199114">
    <property type="component" value="Unassembled WGS sequence"/>
</dbReference>
<name>A0A1H9A0Y6_9EURY</name>
<evidence type="ECO:0000313" key="1">
    <source>
        <dbReference type="EMBL" id="SEP70330.1"/>
    </source>
</evidence>
<gene>
    <name evidence="1" type="ORF">SAMN04489841_0319</name>
</gene>
<sequence>MKGIRYLILLLNEQTADRNESPLFVLLPP</sequence>
<evidence type="ECO:0000313" key="2">
    <source>
        <dbReference type="Proteomes" id="UP000199114"/>
    </source>
</evidence>
<protein>
    <submittedName>
        <fullName evidence="1">Uncharacterized protein</fullName>
    </submittedName>
</protein>
<organism evidence="1 2">
    <name type="scientific">Natrinema salaciae</name>
    <dbReference type="NCBI Taxonomy" id="1186196"/>
    <lineage>
        <taxon>Archaea</taxon>
        <taxon>Methanobacteriati</taxon>
        <taxon>Methanobacteriota</taxon>
        <taxon>Stenosarchaea group</taxon>
        <taxon>Halobacteria</taxon>
        <taxon>Halobacteriales</taxon>
        <taxon>Natrialbaceae</taxon>
        <taxon>Natrinema</taxon>
    </lineage>
</organism>
<accession>A0A1H9A0Y6</accession>
<proteinExistence type="predicted"/>